<dbReference type="Proteomes" id="UP000595841">
    <property type="component" value="Chromosome"/>
</dbReference>
<evidence type="ECO:0000259" key="4">
    <source>
        <dbReference type="PROSITE" id="PS01124"/>
    </source>
</evidence>
<dbReference type="PROSITE" id="PS00041">
    <property type="entry name" value="HTH_ARAC_FAMILY_1"/>
    <property type="match status" value="1"/>
</dbReference>
<dbReference type="InterPro" id="IPR009057">
    <property type="entry name" value="Homeodomain-like_sf"/>
</dbReference>
<dbReference type="KEGG" id="pson:JI735_23780"/>
<evidence type="ECO:0000256" key="2">
    <source>
        <dbReference type="ARBA" id="ARBA00023125"/>
    </source>
</evidence>
<keyword evidence="6" id="KW-1185">Reference proteome</keyword>
<evidence type="ECO:0000256" key="1">
    <source>
        <dbReference type="ARBA" id="ARBA00023015"/>
    </source>
</evidence>
<dbReference type="PANTHER" id="PTHR43280:SF30">
    <property type="entry name" value="MMSAB OPERON REGULATORY PROTEIN"/>
    <property type="match status" value="1"/>
</dbReference>
<protein>
    <submittedName>
        <fullName evidence="5">Helix-turn-helix transcriptional regulator</fullName>
    </submittedName>
</protein>
<dbReference type="InterPro" id="IPR018060">
    <property type="entry name" value="HTH_AraC"/>
</dbReference>
<keyword evidence="1" id="KW-0805">Transcription regulation</keyword>
<gene>
    <name evidence="5" type="ORF">JI735_23780</name>
</gene>
<dbReference type="GO" id="GO:0043565">
    <property type="term" value="F:sequence-specific DNA binding"/>
    <property type="evidence" value="ECO:0007669"/>
    <property type="project" value="InterPro"/>
</dbReference>
<feature type="domain" description="HTH araC/xylS-type" evidence="4">
    <location>
        <begin position="190"/>
        <end position="287"/>
    </location>
</feature>
<evidence type="ECO:0000256" key="3">
    <source>
        <dbReference type="ARBA" id="ARBA00023163"/>
    </source>
</evidence>
<dbReference type="GO" id="GO:0003700">
    <property type="term" value="F:DNA-binding transcription factor activity"/>
    <property type="evidence" value="ECO:0007669"/>
    <property type="project" value="InterPro"/>
</dbReference>
<dbReference type="Pfam" id="PF12833">
    <property type="entry name" value="HTH_18"/>
    <property type="match status" value="1"/>
</dbReference>
<keyword evidence="3" id="KW-0804">Transcription</keyword>
<dbReference type="SUPFAM" id="SSF51215">
    <property type="entry name" value="Regulatory protein AraC"/>
    <property type="match status" value="1"/>
</dbReference>
<accession>A0A974PAA9</accession>
<dbReference type="AlphaFoldDB" id="A0A974PAA9"/>
<dbReference type="InterPro" id="IPR018062">
    <property type="entry name" value="HTH_AraC-typ_CS"/>
</dbReference>
<proteinExistence type="predicted"/>
<keyword evidence="2" id="KW-0238">DNA-binding</keyword>
<dbReference type="PROSITE" id="PS01124">
    <property type="entry name" value="HTH_ARAC_FAMILY_2"/>
    <property type="match status" value="1"/>
</dbReference>
<organism evidence="5 6">
    <name type="scientific">Paenibacillus sonchi</name>
    <dbReference type="NCBI Taxonomy" id="373687"/>
    <lineage>
        <taxon>Bacteria</taxon>
        <taxon>Bacillati</taxon>
        <taxon>Bacillota</taxon>
        <taxon>Bacilli</taxon>
        <taxon>Bacillales</taxon>
        <taxon>Paenibacillaceae</taxon>
        <taxon>Paenibacillus</taxon>
        <taxon>Paenibacillus sonchi group</taxon>
    </lineage>
</organism>
<reference evidence="5 6" key="1">
    <citation type="submission" date="2021-01" db="EMBL/GenBank/DDBJ databases">
        <title>Whole genome sequence of Paenibacillus sonchi LMG 24727 for comparative genomics.</title>
        <authorList>
            <person name="Lee G."/>
            <person name="Kim M.-J."/>
            <person name="Lim K."/>
            <person name="Shin J.-H."/>
        </authorList>
    </citation>
    <scope>NUCLEOTIDE SEQUENCE [LARGE SCALE GENOMIC DNA]</scope>
    <source>
        <strain evidence="5 6">LMG 24727</strain>
    </source>
</reference>
<dbReference type="Gene3D" id="1.10.10.60">
    <property type="entry name" value="Homeodomain-like"/>
    <property type="match status" value="2"/>
</dbReference>
<name>A0A974PAA9_9BACL</name>
<evidence type="ECO:0000313" key="6">
    <source>
        <dbReference type="Proteomes" id="UP000595841"/>
    </source>
</evidence>
<sequence length="287" mass="33473">MIRFVIYTDYFGGDGLKTTDILNSMVPHFHLAIKRYSTPSWRIPHAVFHHHNLMLIFDGEANLLCNDAEFTAVSGDLVYFKPGDMRRGDTNPNCLVKCYTVDFQYACPVMENGSWVNLEVALPFPAHTHIQDRYLFRRLTELFEEFMRHWSSGHENRTFRCRADFMEILLLISKYMEHNTINYSAIHKVEKVINYIAANYTRKLTLNELADSIQISRSHLGHIFKETTGETPFEFIIKYRIARAKEFLENGCSVTDTARLVGFGDMFYFSRYFKKIEGISPNKYIGL</sequence>
<dbReference type="RefSeq" id="WP_157771450.1">
    <property type="nucleotide sequence ID" value="NZ_CP068595.1"/>
</dbReference>
<dbReference type="SUPFAM" id="SSF46689">
    <property type="entry name" value="Homeodomain-like"/>
    <property type="match status" value="2"/>
</dbReference>
<dbReference type="PANTHER" id="PTHR43280">
    <property type="entry name" value="ARAC-FAMILY TRANSCRIPTIONAL REGULATOR"/>
    <property type="match status" value="1"/>
</dbReference>
<dbReference type="InterPro" id="IPR037923">
    <property type="entry name" value="HTH-like"/>
</dbReference>
<dbReference type="Gene3D" id="2.60.120.280">
    <property type="entry name" value="Regulatory protein AraC"/>
    <property type="match status" value="1"/>
</dbReference>
<dbReference type="SMART" id="SM00342">
    <property type="entry name" value="HTH_ARAC"/>
    <property type="match status" value="1"/>
</dbReference>
<dbReference type="EMBL" id="CP068595">
    <property type="protein sequence ID" value="QQZ59617.1"/>
    <property type="molecule type" value="Genomic_DNA"/>
</dbReference>
<evidence type="ECO:0000313" key="5">
    <source>
        <dbReference type="EMBL" id="QQZ59617.1"/>
    </source>
</evidence>